<comment type="caution">
    <text evidence="4">The sequence shown here is derived from an EMBL/GenBank/DDBJ whole genome shotgun (WGS) entry which is preliminary data.</text>
</comment>
<evidence type="ECO:0000259" key="3">
    <source>
        <dbReference type="PROSITE" id="PS50977"/>
    </source>
</evidence>
<proteinExistence type="predicted"/>
<dbReference type="SUPFAM" id="SSF48498">
    <property type="entry name" value="Tetracyclin repressor-like, C-terminal domain"/>
    <property type="match status" value="1"/>
</dbReference>
<sequence>MRRHPDDKPGVATRDRILDAAVRRFSRHSYEATGLRDIAADVGIDVAYVHRCFGSKERLFAAALATTVEPAEFLDAPAADLAATLAKLVFARDAARDPIGPLDMVIHSLSSPEASRVLRQFIVEEFIVPLAGKLEQPSPSRAALIAATLVGLGILRNVLRIAPLQQTEGGDVEHLIAGAITAMIGADPGGGPA</sequence>
<dbReference type="Gene3D" id="1.10.357.10">
    <property type="entry name" value="Tetracycline Repressor, domain 2"/>
    <property type="match status" value="1"/>
</dbReference>
<dbReference type="InterPro" id="IPR050109">
    <property type="entry name" value="HTH-type_TetR-like_transc_reg"/>
</dbReference>
<dbReference type="GO" id="GO:0003700">
    <property type="term" value="F:DNA-binding transcription factor activity"/>
    <property type="evidence" value="ECO:0007669"/>
    <property type="project" value="TreeGrafter"/>
</dbReference>
<dbReference type="InterPro" id="IPR036271">
    <property type="entry name" value="Tet_transcr_reg_TetR-rel_C_sf"/>
</dbReference>
<dbReference type="InterPro" id="IPR001647">
    <property type="entry name" value="HTH_TetR"/>
</dbReference>
<dbReference type="Pfam" id="PF17920">
    <property type="entry name" value="TetR_C_16"/>
    <property type="match status" value="1"/>
</dbReference>
<dbReference type="InterPro" id="IPR009057">
    <property type="entry name" value="Homeodomain-like_sf"/>
</dbReference>
<evidence type="ECO:0000313" key="4">
    <source>
        <dbReference type="EMBL" id="KIZ38947.1"/>
    </source>
</evidence>
<keyword evidence="1 2" id="KW-0238">DNA-binding</keyword>
<dbReference type="PANTHER" id="PTHR30055">
    <property type="entry name" value="HTH-TYPE TRANSCRIPTIONAL REGULATOR RUTR"/>
    <property type="match status" value="1"/>
</dbReference>
<feature type="domain" description="HTH tetR-type" evidence="3">
    <location>
        <begin position="11"/>
        <end position="71"/>
    </location>
</feature>
<dbReference type="PATRIC" id="fig|1076.23.peg.5162"/>
<dbReference type="SUPFAM" id="SSF46689">
    <property type="entry name" value="Homeodomain-like"/>
    <property type="match status" value="1"/>
</dbReference>
<dbReference type="Proteomes" id="UP000032515">
    <property type="component" value="Unassembled WGS sequence"/>
</dbReference>
<evidence type="ECO:0000256" key="2">
    <source>
        <dbReference type="PROSITE-ProRule" id="PRU00335"/>
    </source>
</evidence>
<dbReference type="InterPro" id="IPR041678">
    <property type="entry name" value="TetR_C_16"/>
</dbReference>
<dbReference type="RefSeq" id="WP_044415604.1">
    <property type="nucleotide sequence ID" value="NZ_JXXE01000479.1"/>
</dbReference>
<dbReference type="PROSITE" id="PS50977">
    <property type="entry name" value="HTH_TETR_2"/>
    <property type="match status" value="1"/>
</dbReference>
<dbReference type="AlphaFoldDB" id="A0A0D7EHE2"/>
<name>A0A0D7EHE2_RHOPL</name>
<evidence type="ECO:0000256" key="1">
    <source>
        <dbReference type="ARBA" id="ARBA00023125"/>
    </source>
</evidence>
<gene>
    <name evidence="4" type="ORF">OO17_21950</name>
</gene>
<reference evidence="4 5" key="1">
    <citation type="submission" date="2014-11" db="EMBL/GenBank/DDBJ databases">
        <title>Genomics and ecophysiology of heterotrophic nitrogen fixing bacteria isolated from estuarine surface water.</title>
        <authorList>
            <person name="Bentzon-Tilia M."/>
            <person name="Severin I."/>
            <person name="Hansen L.H."/>
            <person name="Riemann L."/>
        </authorList>
    </citation>
    <scope>NUCLEOTIDE SEQUENCE [LARGE SCALE GENOMIC DNA]</scope>
    <source>
        <strain evidence="4 5">BAL398</strain>
    </source>
</reference>
<accession>A0A0D7EHE2</accession>
<dbReference type="GO" id="GO:0000976">
    <property type="term" value="F:transcription cis-regulatory region binding"/>
    <property type="evidence" value="ECO:0007669"/>
    <property type="project" value="TreeGrafter"/>
</dbReference>
<protein>
    <submittedName>
        <fullName evidence="4">TetR family transcriptional regulator</fullName>
    </submittedName>
</protein>
<feature type="DNA-binding region" description="H-T-H motif" evidence="2">
    <location>
        <begin position="34"/>
        <end position="53"/>
    </location>
</feature>
<evidence type="ECO:0000313" key="5">
    <source>
        <dbReference type="Proteomes" id="UP000032515"/>
    </source>
</evidence>
<dbReference type="Pfam" id="PF00440">
    <property type="entry name" value="TetR_N"/>
    <property type="match status" value="1"/>
</dbReference>
<dbReference type="PANTHER" id="PTHR30055:SF235">
    <property type="entry name" value="TRANSCRIPTIONAL REGULATORY PROTEIN"/>
    <property type="match status" value="1"/>
</dbReference>
<dbReference type="OrthoDB" id="2356263at2"/>
<organism evidence="4 5">
    <name type="scientific">Rhodopseudomonas palustris</name>
    <dbReference type="NCBI Taxonomy" id="1076"/>
    <lineage>
        <taxon>Bacteria</taxon>
        <taxon>Pseudomonadati</taxon>
        <taxon>Pseudomonadota</taxon>
        <taxon>Alphaproteobacteria</taxon>
        <taxon>Hyphomicrobiales</taxon>
        <taxon>Nitrobacteraceae</taxon>
        <taxon>Rhodopseudomonas</taxon>
    </lineage>
</organism>
<dbReference type="EMBL" id="JXXE01000479">
    <property type="protein sequence ID" value="KIZ38947.1"/>
    <property type="molecule type" value="Genomic_DNA"/>
</dbReference>